<keyword evidence="3" id="KW-0547">Nucleotide-binding</keyword>
<protein>
    <submittedName>
        <fullName evidence="3">ATP-dependent DNA helicase</fullName>
    </submittedName>
</protein>
<evidence type="ECO:0000313" key="3">
    <source>
        <dbReference type="EMBL" id="CAB4014767.1"/>
    </source>
</evidence>
<feature type="domain" description="HAT C-terminal dimerisation" evidence="2">
    <location>
        <begin position="491"/>
        <end position="542"/>
    </location>
</feature>
<dbReference type="Proteomes" id="UP001152795">
    <property type="component" value="Unassembled WGS sequence"/>
</dbReference>
<keyword evidence="3" id="KW-0347">Helicase</keyword>
<dbReference type="Pfam" id="PF05699">
    <property type="entry name" value="Dimer_Tnp_hAT"/>
    <property type="match status" value="1"/>
</dbReference>
<dbReference type="InterPro" id="IPR012337">
    <property type="entry name" value="RNaseH-like_sf"/>
</dbReference>
<feature type="compositionally biased region" description="Basic and acidic residues" evidence="1">
    <location>
        <begin position="1"/>
        <end position="10"/>
    </location>
</feature>
<dbReference type="PANTHER" id="PTHR37162:SF1">
    <property type="entry name" value="BED-TYPE DOMAIN-CONTAINING PROTEIN"/>
    <property type="match status" value="1"/>
</dbReference>
<accession>A0A7D9EPE3</accession>
<reference evidence="3" key="1">
    <citation type="submission" date="2020-04" db="EMBL/GenBank/DDBJ databases">
        <authorList>
            <person name="Alioto T."/>
            <person name="Alioto T."/>
            <person name="Gomez Garrido J."/>
        </authorList>
    </citation>
    <scope>NUCLEOTIDE SEQUENCE</scope>
    <source>
        <strain evidence="3">A484AB</strain>
    </source>
</reference>
<proteinExistence type="predicted"/>
<dbReference type="PANTHER" id="PTHR37162">
    <property type="entry name" value="HAT FAMILY DIMERISATION DOMAINCONTAINING PROTEIN-RELATED"/>
    <property type="match status" value="1"/>
</dbReference>
<dbReference type="SUPFAM" id="SSF53098">
    <property type="entry name" value="Ribonuclease H-like"/>
    <property type="match status" value="1"/>
</dbReference>
<feature type="region of interest" description="Disordered" evidence="1">
    <location>
        <begin position="1"/>
        <end position="57"/>
    </location>
</feature>
<gene>
    <name evidence="3" type="ORF">PACLA_8A039087</name>
</gene>
<feature type="compositionally biased region" description="Basic and acidic residues" evidence="1">
    <location>
        <begin position="43"/>
        <end position="55"/>
    </location>
</feature>
<sequence>MAEKRLHETESSEYDSNIDSERFVSDQDPDDNVENTSCSHKVSGKERSDNRQDKKTSKKKYKTRYCKEWVNKFPFVKPCSQYVKDKEYKFFCSACNVNLSCSQGDINDVSTHSTLNYSSSIDSSRGADFKIELVNDMKNSPFSIMIDGRLGVDNTNVNIGEHDSIKSRVLAKEPKVVVIFDIEDHCVDLYYWFDKSTKRKEALKEYFEFCDTEYEAVVKYISVRWLCLERCLDRELKKYVALKSYFCSENEHDNRFQRLNAAFNDSMSELFLLFFQSVIAMFTNFNRFLQREDPLLYLMNEQMEVFMSKLASKFVKPEKVIAHKQNEGSMKSLDISIANQKEDSSLSVGMVTKGKMRSLLDEGDINLRSIDKFYDGIREFYSTAFAYCTKWLPLNNTLLKNCVFVDFKKRNQCSMDNVEEVLSALEHIHSDLIHDPRAMDILEEEFLVYQAMAETDIPEHIWKESVVTEKTNVDGGETLTYHRMDMIWGYLRDKLPNLSKVTLSVLTIPHSNAAEERVFSMIRKNKTDFRSNLDLETSLSAIMTIKMNKPASLMPCHKFKPSTELLKKCKSACTEYNRAHSSHGNVENS</sequence>
<comment type="caution">
    <text evidence="3">The sequence shown here is derived from an EMBL/GenBank/DDBJ whole genome shotgun (WGS) entry which is preliminary data.</text>
</comment>
<dbReference type="GO" id="GO:0004386">
    <property type="term" value="F:helicase activity"/>
    <property type="evidence" value="ECO:0007669"/>
    <property type="project" value="UniProtKB-KW"/>
</dbReference>
<keyword evidence="4" id="KW-1185">Reference proteome</keyword>
<dbReference type="OrthoDB" id="5966769at2759"/>
<name>A0A7D9EPE3_PARCT</name>
<evidence type="ECO:0000256" key="1">
    <source>
        <dbReference type="SAM" id="MobiDB-lite"/>
    </source>
</evidence>
<evidence type="ECO:0000313" key="4">
    <source>
        <dbReference type="Proteomes" id="UP001152795"/>
    </source>
</evidence>
<dbReference type="AlphaFoldDB" id="A0A7D9EPE3"/>
<keyword evidence="3" id="KW-0067">ATP-binding</keyword>
<organism evidence="3 4">
    <name type="scientific">Paramuricea clavata</name>
    <name type="common">Red gorgonian</name>
    <name type="synonym">Violescent sea-whip</name>
    <dbReference type="NCBI Taxonomy" id="317549"/>
    <lineage>
        <taxon>Eukaryota</taxon>
        <taxon>Metazoa</taxon>
        <taxon>Cnidaria</taxon>
        <taxon>Anthozoa</taxon>
        <taxon>Octocorallia</taxon>
        <taxon>Malacalcyonacea</taxon>
        <taxon>Plexauridae</taxon>
        <taxon>Paramuricea</taxon>
    </lineage>
</organism>
<dbReference type="InterPro" id="IPR008906">
    <property type="entry name" value="HATC_C_dom"/>
</dbReference>
<evidence type="ECO:0000259" key="2">
    <source>
        <dbReference type="Pfam" id="PF05699"/>
    </source>
</evidence>
<dbReference type="GO" id="GO:0046983">
    <property type="term" value="F:protein dimerization activity"/>
    <property type="evidence" value="ECO:0007669"/>
    <property type="project" value="InterPro"/>
</dbReference>
<keyword evidence="3" id="KW-0378">Hydrolase</keyword>
<dbReference type="EMBL" id="CACRXK020008437">
    <property type="protein sequence ID" value="CAB4014767.1"/>
    <property type="molecule type" value="Genomic_DNA"/>
</dbReference>